<evidence type="ECO:0000313" key="2">
    <source>
        <dbReference type="EMBL" id="SDM61187.1"/>
    </source>
</evidence>
<feature type="domain" description="Protochlamydia outer membrane protein" evidence="1">
    <location>
        <begin position="27"/>
        <end position="284"/>
    </location>
</feature>
<name>A0A1G9UMU0_9SPHI</name>
<gene>
    <name evidence="2" type="ORF">SAMN05421820_104220</name>
</gene>
<evidence type="ECO:0000313" key="3">
    <source>
        <dbReference type="Proteomes" id="UP000183200"/>
    </source>
</evidence>
<dbReference type="GO" id="GO:0004190">
    <property type="term" value="F:aspartic-type endopeptidase activity"/>
    <property type="evidence" value="ECO:0007669"/>
    <property type="project" value="InterPro"/>
</dbReference>
<reference evidence="3" key="1">
    <citation type="submission" date="2016-10" db="EMBL/GenBank/DDBJ databases">
        <authorList>
            <person name="Varghese N."/>
            <person name="Submissions S."/>
        </authorList>
    </citation>
    <scope>NUCLEOTIDE SEQUENCE [LARGE SCALE GENOMIC DNA]</scope>
    <source>
        <strain evidence="3">DSM 19110</strain>
    </source>
</reference>
<dbReference type="InterPro" id="IPR035163">
    <property type="entry name" value="Pom"/>
</dbReference>
<dbReference type="Pfam" id="PF17251">
    <property type="entry name" value="Pom"/>
    <property type="match status" value="1"/>
</dbReference>
<organism evidence="2 3">
    <name type="scientific">Pedobacter steynii</name>
    <dbReference type="NCBI Taxonomy" id="430522"/>
    <lineage>
        <taxon>Bacteria</taxon>
        <taxon>Pseudomonadati</taxon>
        <taxon>Bacteroidota</taxon>
        <taxon>Sphingobacteriia</taxon>
        <taxon>Sphingobacteriales</taxon>
        <taxon>Sphingobacteriaceae</taxon>
        <taxon>Pedobacter</taxon>
    </lineage>
</organism>
<protein>
    <recommendedName>
        <fullName evidence="1">Protochlamydia outer membrane protein domain-containing protein</fullName>
    </recommendedName>
</protein>
<dbReference type="SUPFAM" id="SSF69917">
    <property type="entry name" value="OMPT-like"/>
    <property type="match status" value="1"/>
</dbReference>
<dbReference type="AlphaFoldDB" id="A0A1G9UMU0"/>
<dbReference type="Gene3D" id="2.40.128.90">
    <property type="entry name" value="OMPT-like"/>
    <property type="match status" value="1"/>
</dbReference>
<dbReference type="InterPro" id="IPR053724">
    <property type="entry name" value="OMP_A26_sf"/>
</dbReference>
<dbReference type="EMBL" id="FNGY01000004">
    <property type="protein sequence ID" value="SDM61187.1"/>
    <property type="molecule type" value="Genomic_DNA"/>
</dbReference>
<proteinExistence type="predicted"/>
<evidence type="ECO:0000259" key="1">
    <source>
        <dbReference type="Pfam" id="PF17251"/>
    </source>
</evidence>
<dbReference type="InterPro" id="IPR020080">
    <property type="entry name" value="OM_adhesin/peptidase_omptin"/>
</dbReference>
<accession>A0A1G9UMU0</accession>
<keyword evidence="3" id="KW-1185">Reference proteome</keyword>
<sequence length="285" mass="31947">MVFSAFYAYPQSPSWRITASVAHFEHDYNWSIAGNADGGPPNILSELVWTKMRGPKFNIGISRRLFGRLELGANFSLHHIKKGSVTDTDYLQNNRQDPFFNLEGMANKGSLYDYSLQLKYGFPIGSSLNLKPYLGIAYSDRKLYILDLPDHESDPPLNSSYKNTWKGGIAGAEINCQLKRFLFGLNIEAGYYRYLAKAQWNLNEMFRQPLSFKQTANGYSLSAGLSTSYKLSKSISISIGLEKKYGATWKGIDEAYLNQGGSLKTRFNGAEFNALAAKTGIELTF</sequence>
<dbReference type="Proteomes" id="UP000183200">
    <property type="component" value="Unassembled WGS sequence"/>
</dbReference>